<feature type="region of interest" description="Disordered" evidence="1">
    <location>
        <begin position="86"/>
        <end position="111"/>
    </location>
</feature>
<protein>
    <submittedName>
        <fullName evidence="2">Molecular chaperone DnaJ</fullName>
    </submittedName>
</protein>
<dbReference type="STRING" id="1044.EH31_06450"/>
<dbReference type="SUPFAM" id="SSF46565">
    <property type="entry name" value="Chaperone J-domain"/>
    <property type="match status" value="1"/>
</dbReference>
<evidence type="ECO:0000256" key="1">
    <source>
        <dbReference type="SAM" id="MobiDB-lite"/>
    </source>
</evidence>
<dbReference type="AlphaFoldDB" id="A0A074M7B9"/>
<dbReference type="Gene3D" id="1.10.287.110">
    <property type="entry name" value="DnaJ domain"/>
    <property type="match status" value="1"/>
</dbReference>
<comment type="caution">
    <text evidence="2">The sequence shown here is derived from an EMBL/GenBank/DDBJ whole genome shotgun (WGS) entry which is preliminary data.</text>
</comment>
<dbReference type="Proteomes" id="UP000027647">
    <property type="component" value="Unassembled WGS sequence"/>
</dbReference>
<accession>A0A074M7B9</accession>
<dbReference type="InterPro" id="IPR036869">
    <property type="entry name" value="J_dom_sf"/>
</dbReference>
<name>A0A074M7B9_ERYLO</name>
<reference evidence="2 3" key="1">
    <citation type="submission" date="2014-04" db="EMBL/GenBank/DDBJ databases">
        <title>A comprehensive comparison of genomes of Erythrobacter spp. strains.</title>
        <authorList>
            <person name="Zheng Q."/>
        </authorList>
    </citation>
    <scope>NUCLEOTIDE SEQUENCE [LARGE SCALE GENOMIC DNA]</scope>
    <source>
        <strain evidence="2 3">DSM 6997</strain>
    </source>
</reference>
<feature type="compositionally biased region" description="Acidic residues" evidence="1">
    <location>
        <begin position="102"/>
        <end position="111"/>
    </location>
</feature>
<dbReference type="eggNOG" id="COG2214">
    <property type="taxonomic scope" value="Bacteria"/>
</dbReference>
<gene>
    <name evidence="2" type="ORF">EH31_06450</name>
</gene>
<dbReference type="RefSeq" id="WP_051699382.1">
    <property type="nucleotide sequence ID" value="NZ_JMIW01000010.1"/>
</dbReference>
<sequence length="111" mass="12158">MLKFAVILIVIAILCRWAMGRWPWELLAGSPTRTQKLAEARKALGVTRKAGREEILSAHKQLISKVHPDRGGSSAQVHEANDARDFLLANLPPSDAPNSDMDASDDDTTPE</sequence>
<dbReference type="InterPro" id="IPR001623">
    <property type="entry name" value="DnaJ_domain"/>
</dbReference>
<proteinExistence type="predicted"/>
<dbReference type="EMBL" id="JMIW01000010">
    <property type="protein sequence ID" value="KEO87793.1"/>
    <property type="molecule type" value="Genomic_DNA"/>
</dbReference>
<evidence type="ECO:0000313" key="3">
    <source>
        <dbReference type="Proteomes" id="UP000027647"/>
    </source>
</evidence>
<dbReference type="CDD" id="cd06257">
    <property type="entry name" value="DnaJ"/>
    <property type="match status" value="1"/>
</dbReference>
<evidence type="ECO:0000313" key="2">
    <source>
        <dbReference type="EMBL" id="KEO87793.1"/>
    </source>
</evidence>
<dbReference type="OrthoDB" id="9811070at2"/>
<organism evidence="2 3">
    <name type="scientific">Erythrobacter longus</name>
    <dbReference type="NCBI Taxonomy" id="1044"/>
    <lineage>
        <taxon>Bacteria</taxon>
        <taxon>Pseudomonadati</taxon>
        <taxon>Pseudomonadota</taxon>
        <taxon>Alphaproteobacteria</taxon>
        <taxon>Sphingomonadales</taxon>
        <taxon>Erythrobacteraceae</taxon>
        <taxon>Erythrobacter/Porphyrobacter group</taxon>
        <taxon>Erythrobacter</taxon>
    </lineage>
</organism>
<keyword evidence="3" id="KW-1185">Reference proteome</keyword>